<reference evidence="3" key="1">
    <citation type="submission" date="2016-08" db="EMBL/GenBank/DDBJ databases">
        <authorList>
            <person name="Merda D."/>
            <person name="Briand M."/>
            <person name="Taghouti G."/>
            <person name="Carrere S."/>
            <person name="Gouzy J."/>
            <person name="Portier P."/>
            <person name="Jacques M.-A."/>
            <person name="Fischer-Le Saux M."/>
        </authorList>
    </citation>
    <scope>NUCLEOTIDE SEQUENCE [LARGE SCALE GENOMIC DNA]</scope>
    <source>
        <strain evidence="3">CFBP1817</strain>
    </source>
</reference>
<evidence type="ECO:0000313" key="3">
    <source>
        <dbReference type="Proteomes" id="UP000239939"/>
    </source>
</evidence>
<dbReference type="AlphaFoldDB" id="A0A2S7EPA9"/>
<sequence length="112" mass="11865">MGDGQCRLVRFDEAIPIAAMTGMSLIAVDYRMGPEHRFLAASADVSAVYRAALKTYAPERIGIFGCAAGGGLTGESLARFAKERLPMPAAAGCSAALAMRAIAAMRVWRSQR</sequence>
<dbReference type="Gene3D" id="3.40.50.1820">
    <property type="entry name" value="alpha/beta hydrolase"/>
    <property type="match status" value="1"/>
</dbReference>
<protein>
    <recommendedName>
        <fullName evidence="1">Alpha/beta hydrolase fold-3 domain-containing protein</fullName>
    </recommendedName>
</protein>
<evidence type="ECO:0000259" key="1">
    <source>
        <dbReference type="Pfam" id="PF07859"/>
    </source>
</evidence>
<dbReference type="EMBL" id="MDEJ01000053">
    <property type="protein sequence ID" value="PPU94044.1"/>
    <property type="molecule type" value="Genomic_DNA"/>
</dbReference>
<accession>A0A2S7EPA9</accession>
<comment type="caution">
    <text evidence="2">The sequence shown here is derived from an EMBL/GenBank/DDBJ whole genome shotgun (WGS) entry which is preliminary data.</text>
</comment>
<organism evidence="2 3">
    <name type="scientific">Xanthomonas populi</name>
    <dbReference type="NCBI Taxonomy" id="53414"/>
    <lineage>
        <taxon>Bacteria</taxon>
        <taxon>Pseudomonadati</taxon>
        <taxon>Pseudomonadota</taxon>
        <taxon>Gammaproteobacteria</taxon>
        <taxon>Lysobacterales</taxon>
        <taxon>Lysobacteraceae</taxon>
        <taxon>Xanthomonas</taxon>
    </lineage>
</organism>
<dbReference type="InterPro" id="IPR013094">
    <property type="entry name" value="AB_hydrolase_3"/>
</dbReference>
<name>A0A2S7EPA9_9XANT</name>
<dbReference type="Proteomes" id="UP000239939">
    <property type="component" value="Unassembled WGS sequence"/>
</dbReference>
<dbReference type="InterPro" id="IPR029058">
    <property type="entry name" value="AB_hydrolase_fold"/>
</dbReference>
<proteinExistence type="predicted"/>
<evidence type="ECO:0000313" key="2">
    <source>
        <dbReference type="EMBL" id="PPU94044.1"/>
    </source>
</evidence>
<dbReference type="GO" id="GO:0016787">
    <property type="term" value="F:hydrolase activity"/>
    <property type="evidence" value="ECO:0007669"/>
    <property type="project" value="InterPro"/>
</dbReference>
<dbReference type="Pfam" id="PF07859">
    <property type="entry name" value="Abhydrolase_3"/>
    <property type="match status" value="1"/>
</dbReference>
<dbReference type="SUPFAM" id="SSF53474">
    <property type="entry name" value="alpha/beta-Hydrolases"/>
    <property type="match status" value="1"/>
</dbReference>
<gene>
    <name evidence="2" type="ORF">XpopCFBP1817_10285</name>
</gene>
<feature type="domain" description="Alpha/beta hydrolase fold-3" evidence="1">
    <location>
        <begin position="17"/>
        <end position="91"/>
    </location>
</feature>
<keyword evidence="3" id="KW-1185">Reference proteome</keyword>